<keyword evidence="1" id="KW-0732">Signal</keyword>
<dbReference type="EMBL" id="JRJU01000020">
    <property type="protein sequence ID" value="KHF39351.1"/>
    <property type="molecule type" value="Genomic_DNA"/>
</dbReference>
<dbReference type="OrthoDB" id="2930722at2"/>
<sequence>MKLKSTVFILLVLSVMMNGCNIQQKTYNAIWVDSSTSSQETIDSAIQRLSNAKIDFIIDDSGNVLIKENDLNQAVMCCS</sequence>
<name>A0A0B0IIA4_9BACI</name>
<accession>A0A0B0IIA4</accession>
<keyword evidence="3" id="KW-1185">Reference proteome</keyword>
<reference evidence="2 3" key="1">
    <citation type="submission" date="2014-09" db="EMBL/GenBank/DDBJ databases">
        <title>Genome sequencing and annotation of Bacillus Okhensis strain Kh10-101T.</title>
        <authorList>
            <person name="Prakash J.S."/>
        </authorList>
    </citation>
    <scope>NUCLEOTIDE SEQUENCE [LARGE SCALE GENOMIC DNA]</scope>
    <source>
        <strain evidence="3">Kh10-101T</strain>
    </source>
</reference>
<comment type="caution">
    <text evidence="2">The sequence shown here is derived from an EMBL/GenBank/DDBJ whole genome shotgun (WGS) entry which is preliminary data.</text>
</comment>
<feature type="chain" id="PRO_5038718474" evidence="1">
    <location>
        <begin position="20"/>
        <end position="79"/>
    </location>
</feature>
<dbReference type="Proteomes" id="UP000030832">
    <property type="component" value="Unassembled WGS sequence"/>
</dbReference>
<protein>
    <submittedName>
        <fullName evidence="2">Uncharacterized protein</fullName>
    </submittedName>
</protein>
<dbReference type="AlphaFoldDB" id="A0A0B0IIA4"/>
<evidence type="ECO:0000256" key="1">
    <source>
        <dbReference type="SAM" id="SignalP"/>
    </source>
</evidence>
<evidence type="ECO:0000313" key="3">
    <source>
        <dbReference type="Proteomes" id="UP000030832"/>
    </source>
</evidence>
<gene>
    <name evidence="2" type="ORF">LQ50_15790</name>
</gene>
<dbReference type="eggNOG" id="ENOG5033F3H">
    <property type="taxonomic scope" value="Bacteria"/>
</dbReference>
<organism evidence="2 3">
    <name type="scientific">Halalkalibacter okhensis</name>
    <dbReference type="NCBI Taxonomy" id="333138"/>
    <lineage>
        <taxon>Bacteria</taxon>
        <taxon>Bacillati</taxon>
        <taxon>Bacillota</taxon>
        <taxon>Bacilli</taxon>
        <taxon>Bacillales</taxon>
        <taxon>Bacillaceae</taxon>
        <taxon>Halalkalibacter</taxon>
    </lineage>
</organism>
<evidence type="ECO:0000313" key="2">
    <source>
        <dbReference type="EMBL" id="KHF39351.1"/>
    </source>
</evidence>
<proteinExistence type="predicted"/>
<feature type="signal peptide" evidence="1">
    <location>
        <begin position="1"/>
        <end position="19"/>
    </location>
</feature>
<dbReference type="RefSeq" id="WP_034630712.1">
    <property type="nucleotide sequence ID" value="NZ_JRJU01000020.1"/>
</dbReference>